<dbReference type="AlphaFoldDB" id="A0A1H7I826"/>
<evidence type="ECO:0000256" key="1">
    <source>
        <dbReference type="SAM" id="MobiDB-lite"/>
    </source>
</evidence>
<dbReference type="EMBL" id="FOAF01000001">
    <property type="protein sequence ID" value="SEK58578.1"/>
    <property type="molecule type" value="Genomic_DNA"/>
</dbReference>
<reference evidence="3" key="1">
    <citation type="submission" date="2016-10" db="EMBL/GenBank/DDBJ databases">
        <authorList>
            <person name="Varghese N."/>
            <person name="Submissions S."/>
        </authorList>
    </citation>
    <scope>NUCLEOTIDE SEQUENCE [LARGE SCALE GENOMIC DNA]</scope>
    <source>
        <strain evidence="3">DSM 18733</strain>
    </source>
</reference>
<feature type="region of interest" description="Disordered" evidence="1">
    <location>
        <begin position="113"/>
        <end position="137"/>
    </location>
</feature>
<sequence>MEKDRVYKDVLRWETSEKERESLFKKGPNFYYQKLYYLEKVKQKYSRTENLAEIMTLNMVSDKIDELKKLIYPSTVWGWLSKGLEGLMRREDQRKEIRKELLAEHQQEIQSKMDISSPVKRMPRRAQKETAKETPRKIEVSDTYHTLDQETINLYTVYEKDEQEKYVKSGVRAEYFRKDRDELPVRAFFGPEAALNTMEIQTIMAGKSIERYGGSWMKLDLNDKDADGNCKLKVVPLEQGFSLKDALEKFPVKIDVEKASKFLRQGINYPFFKIEEGVVKNYSLSVDADKGLQLMDYTGKKTPMSTLTKDKTIDDAKLSAAVEKVLEHKNVRKLTV</sequence>
<name>A0A1H7I826_OLID1</name>
<dbReference type="Proteomes" id="UP000199421">
    <property type="component" value="Unassembled WGS sequence"/>
</dbReference>
<dbReference type="STRING" id="407022.SAMN05661044_00613"/>
<accession>A0A1H7I826</accession>
<dbReference type="OrthoDB" id="6372253at2"/>
<evidence type="ECO:0000313" key="3">
    <source>
        <dbReference type="Proteomes" id="UP000199421"/>
    </source>
</evidence>
<organism evidence="2 3">
    <name type="scientific">Olivibacter domesticus</name>
    <name type="common">Pseudosphingobacterium domesticum</name>
    <dbReference type="NCBI Taxonomy" id="407022"/>
    <lineage>
        <taxon>Bacteria</taxon>
        <taxon>Pseudomonadati</taxon>
        <taxon>Bacteroidota</taxon>
        <taxon>Sphingobacteriia</taxon>
        <taxon>Sphingobacteriales</taxon>
        <taxon>Sphingobacteriaceae</taxon>
        <taxon>Olivibacter</taxon>
    </lineage>
</organism>
<evidence type="ECO:0008006" key="4">
    <source>
        <dbReference type="Google" id="ProtNLM"/>
    </source>
</evidence>
<gene>
    <name evidence="2" type="ORF">SAMN05661044_00613</name>
</gene>
<feature type="compositionally biased region" description="Basic and acidic residues" evidence="1">
    <location>
        <begin position="126"/>
        <end position="137"/>
    </location>
</feature>
<proteinExistence type="predicted"/>
<evidence type="ECO:0000313" key="2">
    <source>
        <dbReference type="EMBL" id="SEK58578.1"/>
    </source>
</evidence>
<keyword evidence="3" id="KW-1185">Reference proteome</keyword>
<protein>
    <recommendedName>
        <fullName evidence="4">DUF3945 domain-containing protein</fullName>
    </recommendedName>
</protein>
<dbReference type="RefSeq" id="WP_093318145.1">
    <property type="nucleotide sequence ID" value="NZ_FOAF01000001.1"/>
</dbReference>